<evidence type="ECO:0000259" key="5">
    <source>
        <dbReference type="Pfam" id="PF01258"/>
    </source>
</evidence>
<keyword evidence="2" id="KW-0863">Zinc-finger</keyword>
<organism evidence="6 7">
    <name type="scientific">Ectopseudomonas alcaliphila</name>
    <dbReference type="NCBI Taxonomy" id="101564"/>
    <lineage>
        <taxon>Bacteria</taxon>
        <taxon>Pseudomonadati</taxon>
        <taxon>Pseudomonadota</taxon>
        <taxon>Gammaproteobacteria</taxon>
        <taxon>Pseudomonadales</taxon>
        <taxon>Pseudomonadaceae</taxon>
        <taxon>Ectopseudomonas</taxon>
    </lineage>
</organism>
<evidence type="ECO:0000313" key="6">
    <source>
        <dbReference type="EMBL" id="MDX5994405.1"/>
    </source>
</evidence>
<keyword evidence="3" id="KW-0862">Zinc</keyword>
<evidence type="ECO:0000313" key="7">
    <source>
        <dbReference type="Proteomes" id="UP001278050"/>
    </source>
</evidence>
<dbReference type="EMBL" id="JAWXXP010000001">
    <property type="protein sequence ID" value="MDX5994405.1"/>
    <property type="molecule type" value="Genomic_DNA"/>
</dbReference>
<evidence type="ECO:0000256" key="2">
    <source>
        <dbReference type="ARBA" id="ARBA00022771"/>
    </source>
</evidence>
<dbReference type="RefSeq" id="WP_084331667.1">
    <property type="nucleotide sequence ID" value="NZ_CBCSET010000002.1"/>
</dbReference>
<proteinExistence type="predicted"/>
<reference evidence="6 7" key="1">
    <citation type="submission" date="2023-11" db="EMBL/GenBank/DDBJ databases">
        <title>MicrobeMod: A computational toolkit for identifying prokaryotic methylation and restriction-modification with nanopore sequencing.</title>
        <authorList>
            <person name="Crits-Christoph A."/>
            <person name="Kang S.C."/>
            <person name="Lee H."/>
            <person name="Ostrov N."/>
        </authorList>
    </citation>
    <scope>NUCLEOTIDE SEQUENCE [LARGE SCALE GENOMIC DNA]</scope>
    <source>
        <strain evidence="6 7">ATCC BAA-571</strain>
    </source>
</reference>
<dbReference type="Proteomes" id="UP001278050">
    <property type="component" value="Unassembled WGS sequence"/>
</dbReference>
<evidence type="ECO:0000256" key="4">
    <source>
        <dbReference type="PROSITE-ProRule" id="PRU00510"/>
    </source>
</evidence>
<protein>
    <submittedName>
        <fullName evidence="6">TraR/DksA C4-type zinc finger protein</fullName>
    </submittedName>
</protein>
<gene>
    <name evidence="6" type="ORF">SIM71_20285</name>
</gene>
<accession>A0ABU4Q541</accession>
<comment type="caution">
    <text evidence="4">Lacks conserved residue(s) required for the propagation of feature annotation.</text>
</comment>
<feature type="domain" description="Zinc finger DksA/TraR C4-type" evidence="5">
    <location>
        <begin position="35"/>
        <end position="67"/>
    </location>
</feature>
<keyword evidence="1" id="KW-0479">Metal-binding</keyword>
<dbReference type="PROSITE" id="PS51128">
    <property type="entry name" value="ZF_DKSA_2"/>
    <property type="match status" value="1"/>
</dbReference>
<evidence type="ECO:0000256" key="3">
    <source>
        <dbReference type="ARBA" id="ARBA00022833"/>
    </source>
</evidence>
<comment type="caution">
    <text evidence="6">The sequence shown here is derived from an EMBL/GenBank/DDBJ whole genome shotgun (WGS) entry which is preliminary data.</text>
</comment>
<name>A0ABU4Q541_9GAMM</name>
<keyword evidence="7" id="KW-1185">Reference proteome</keyword>
<sequence>MADAVDIANDRMLDEMDRRLANHALARQCPVAEECEDCGDPIPFERVQALAKLPCLRCVECQGYHERKGGGL</sequence>
<dbReference type="InterPro" id="IPR000962">
    <property type="entry name" value="Znf_DskA_TraR"/>
</dbReference>
<evidence type="ECO:0000256" key="1">
    <source>
        <dbReference type="ARBA" id="ARBA00022723"/>
    </source>
</evidence>
<dbReference type="Pfam" id="PF01258">
    <property type="entry name" value="zf-dskA_traR"/>
    <property type="match status" value="1"/>
</dbReference>